<dbReference type="PRINTS" id="PR00723">
    <property type="entry name" value="SUBTILISIN"/>
</dbReference>
<dbReference type="CDD" id="cd07478">
    <property type="entry name" value="Peptidases_S8_CspA-like"/>
    <property type="match status" value="1"/>
</dbReference>
<dbReference type="SUPFAM" id="SSF52743">
    <property type="entry name" value="Subtilisin-like"/>
    <property type="match status" value="1"/>
</dbReference>
<protein>
    <submittedName>
        <fullName evidence="7">Peptidase</fullName>
    </submittedName>
</protein>
<dbReference type="Proteomes" id="UP000284051">
    <property type="component" value="Unassembled WGS sequence"/>
</dbReference>
<dbReference type="PROSITE" id="PS00136">
    <property type="entry name" value="SUBTILASE_ASP"/>
    <property type="match status" value="1"/>
</dbReference>
<evidence type="ECO:0000313" key="8">
    <source>
        <dbReference type="Proteomes" id="UP000284051"/>
    </source>
</evidence>
<dbReference type="InterPro" id="IPR017310">
    <property type="entry name" value="Pept_S8A_subtilisin_clostridia"/>
</dbReference>
<dbReference type="InterPro" id="IPR015500">
    <property type="entry name" value="Peptidase_S8_subtilisin-rel"/>
</dbReference>
<sequence length="568" mass="62856">MTGVFLFMADCREQVYSDEFFDFIVSYEETNEQTIAGACIQRIDEGYDIFYYPREGLPPLSVGSYSYSEIPKCYGLLDQTALEVSGILKMQNQPVLALKGRGVLIGFIDTGIDYTNPAFRYSDGSSRIVRIWDQTIQDGTPPVGILYGADYTREQINAALLSENPYDLVPSRDMNGHGTFLAGVACGSESENGDFIGAAPQSEIIMVKLKEAKQYLRDFFFVKDGVPAYQENDIMMAVSYLNGVANILNRPLVICVALGNSAGSHASEGFLPSYLNYICGRRKRVVVTATGNEANARHHFQGRIIGEMEHEDAEITVEENTKGFFVELWASAPELYAVTIISPSGEQIPRILVRRGASEQFNFIFEGTTITVDYRIDTKETASQLIFFRFIRPTPGLWTIRIFPQLTVTGNYHLWLPLRELTDGNNFFLRSNPEITLTSPSAARQVITVGGYQASNTSIYADSGRGYTITGEIKPDFVAPAVDVYGPGLLGNFITFTGTSAAAAITAGACAQIMQWAIVDQNNTVMSNTSIKNMLIRGTAKPENRTYPNREWGYGTLDVFGAFQNLRL</sequence>
<keyword evidence="3 5" id="KW-0378">Hydrolase</keyword>
<dbReference type="EMBL" id="QRID01000017">
    <property type="protein sequence ID" value="RHG26355.1"/>
    <property type="molecule type" value="Genomic_DNA"/>
</dbReference>
<comment type="caution">
    <text evidence="7">The sequence shown here is derived from an EMBL/GenBank/DDBJ whole genome shotgun (WGS) entry which is preliminary data.</text>
</comment>
<dbReference type="GO" id="GO:0004252">
    <property type="term" value="F:serine-type endopeptidase activity"/>
    <property type="evidence" value="ECO:0007669"/>
    <property type="project" value="UniProtKB-UniRule"/>
</dbReference>
<reference evidence="7 8" key="1">
    <citation type="submission" date="2018-08" db="EMBL/GenBank/DDBJ databases">
        <title>A genome reference for cultivated species of the human gut microbiota.</title>
        <authorList>
            <person name="Zou Y."/>
            <person name="Xue W."/>
            <person name="Luo G."/>
        </authorList>
    </citation>
    <scope>NUCLEOTIDE SEQUENCE [LARGE SCALE GENOMIC DNA]</scope>
    <source>
        <strain evidence="7 8">AM22-21LB</strain>
    </source>
</reference>
<dbReference type="Gene3D" id="3.40.50.200">
    <property type="entry name" value="Peptidase S8/S53 domain"/>
    <property type="match status" value="1"/>
</dbReference>
<keyword evidence="4 5" id="KW-0720">Serine protease</keyword>
<dbReference type="PIRSF" id="PIRSF037894">
    <property type="entry name" value="Subtilisin_rel_CspABC"/>
    <property type="match status" value="1"/>
</dbReference>
<dbReference type="InterPro" id="IPR034045">
    <property type="entry name" value="Pep_S8_CspA-like"/>
</dbReference>
<evidence type="ECO:0000256" key="5">
    <source>
        <dbReference type="PROSITE-ProRule" id="PRU01240"/>
    </source>
</evidence>
<proteinExistence type="inferred from homology"/>
<feature type="domain" description="Peptidase S8/S53" evidence="6">
    <location>
        <begin position="429"/>
        <end position="555"/>
    </location>
</feature>
<dbReference type="PANTHER" id="PTHR43806:SF11">
    <property type="entry name" value="CEREVISIN-RELATED"/>
    <property type="match status" value="1"/>
</dbReference>
<evidence type="ECO:0000256" key="4">
    <source>
        <dbReference type="ARBA" id="ARBA00022825"/>
    </source>
</evidence>
<dbReference type="PANTHER" id="PTHR43806">
    <property type="entry name" value="PEPTIDASE S8"/>
    <property type="match status" value="1"/>
</dbReference>
<feature type="active site" description="Charge relay system" evidence="5">
    <location>
        <position position="109"/>
    </location>
</feature>
<evidence type="ECO:0000313" key="7">
    <source>
        <dbReference type="EMBL" id="RHG26355.1"/>
    </source>
</evidence>
<dbReference type="InterPro" id="IPR000209">
    <property type="entry name" value="Peptidase_S8/S53_dom"/>
</dbReference>
<dbReference type="InterPro" id="IPR050131">
    <property type="entry name" value="Peptidase_S8_subtilisin-like"/>
</dbReference>
<organism evidence="7 8">
    <name type="scientific">Roseburia intestinalis</name>
    <dbReference type="NCBI Taxonomy" id="166486"/>
    <lineage>
        <taxon>Bacteria</taxon>
        <taxon>Bacillati</taxon>
        <taxon>Bacillota</taxon>
        <taxon>Clostridia</taxon>
        <taxon>Lachnospirales</taxon>
        <taxon>Lachnospiraceae</taxon>
        <taxon>Roseburia</taxon>
    </lineage>
</organism>
<accession>A0A3R6FXX6</accession>
<evidence type="ECO:0000259" key="6">
    <source>
        <dbReference type="Pfam" id="PF00082"/>
    </source>
</evidence>
<keyword evidence="2 5" id="KW-0645">Protease</keyword>
<dbReference type="AlphaFoldDB" id="A0A3R6FXX6"/>
<evidence type="ECO:0000256" key="2">
    <source>
        <dbReference type="ARBA" id="ARBA00022670"/>
    </source>
</evidence>
<name>A0A3R6FXX6_9FIRM</name>
<dbReference type="InterPro" id="IPR036852">
    <property type="entry name" value="Peptidase_S8/S53_dom_sf"/>
</dbReference>
<evidence type="ECO:0000256" key="1">
    <source>
        <dbReference type="ARBA" id="ARBA00011073"/>
    </source>
</evidence>
<feature type="active site" description="Charge relay system" evidence="5">
    <location>
        <position position="500"/>
    </location>
</feature>
<gene>
    <name evidence="7" type="ORF">DW264_14820</name>
</gene>
<dbReference type="GO" id="GO:0006508">
    <property type="term" value="P:proteolysis"/>
    <property type="evidence" value="ECO:0007669"/>
    <property type="project" value="UniProtKB-KW"/>
</dbReference>
<dbReference type="PROSITE" id="PS51892">
    <property type="entry name" value="SUBTILASE"/>
    <property type="match status" value="1"/>
</dbReference>
<dbReference type="Pfam" id="PF00082">
    <property type="entry name" value="Peptidase_S8"/>
    <property type="match status" value="2"/>
</dbReference>
<feature type="domain" description="Peptidase S8/S53" evidence="6">
    <location>
        <begin position="100"/>
        <end position="294"/>
    </location>
</feature>
<dbReference type="Gene3D" id="2.60.120.1290">
    <property type="match status" value="1"/>
</dbReference>
<dbReference type="InterPro" id="IPR023827">
    <property type="entry name" value="Peptidase_S8_Asp-AS"/>
</dbReference>
<evidence type="ECO:0000256" key="3">
    <source>
        <dbReference type="ARBA" id="ARBA00022801"/>
    </source>
</evidence>
<feature type="active site" description="Charge relay system" evidence="5">
    <location>
        <position position="177"/>
    </location>
</feature>
<comment type="similarity">
    <text evidence="1 5">Belongs to the peptidase S8 family.</text>
</comment>